<accession>A0AAV7L1X8</accession>
<comment type="caution">
    <text evidence="1">The sequence shown here is derived from an EMBL/GenBank/DDBJ whole genome shotgun (WGS) entry which is preliminary data.</text>
</comment>
<proteinExistence type="predicted"/>
<keyword evidence="2" id="KW-1185">Reference proteome</keyword>
<protein>
    <submittedName>
        <fullName evidence="1">Uncharacterized protein</fullName>
    </submittedName>
</protein>
<name>A0AAV7L1X8_PLEWA</name>
<evidence type="ECO:0000313" key="1">
    <source>
        <dbReference type="EMBL" id="KAJ1083313.1"/>
    </source>
</evidence>
<gene>
    <name evidence="1" type="ORF">NDU88_003472</name>
</gene>
<sequence>MTEDEDRPGAEPHWTEECWTLAVTNPPTTGAPSEEALDGDDTAAAEGQTYLHILPLKHVTAADREQLGAPVSTQEILKAIRALQSARTPRSDGLPSEFYNAFPGVLAERL</sequence>
<dbReference type="AlphaFoldDB" id="A0AAV7L1X8"/>
<evidence type="ECO:0000313" key="2">
    <source>
        <dbReference type="Proteomes" id="UP001066276"/>
    </source>
</evidence>
<dbReference type="EMBL" id="JANPWB010000016">
    <property type="protein sequence ID" value="KAJ1083313.1"/>
    <property type="molecule type" value="Genomic_DNA"/>
</dbReference>
<dbReference type="Proteomes" id="UP001066276">
    <property type="component" value="Chromosome 12"/>
</dbReference>
<organism evidence="1 2">
    <name type="scientific">Pleurodeles waltl</name>
    <name type="common">Iberian ribbed newt</name>
    <dbReference type="NCBI Taxonomy" id="8319"/>
    <lineage>
        <taxon>Eukaryota</taxon>
        <taxon>Metazoa</taxon>
        <taxon>Chordata</taxon>
        <taxon>Craniata</taxon>
        <taxon>Vertebrata</taxon>
        <taxon>Euteleostomi</taxon>
        <taxon>Amphibia</taxon>
        <taxon>Batrachia</taxon>
        <taxon>Caudata</taxon>
        <taxon>Salamandroidea</taxon>
        <taxon>Salamandridae</taxon>
        <taxon>Pleurodelinae</taxon>
        <taxon>Pleurodeles</taxon>
    </lineage>
</organism>
<reference evidence="1" key="1">
    <citation type="journal article" date="2022" name="bioRxiv">
        <title>Sequencing and chromosome-scale assembly of the giantPleurodeles waltlgenome.</title>
        <authorList>
            <person name="Brown T."/>
            <person name="Elewa A."/>
            <person name="Iarovenko S."/>
            <person name="Subramanian E."/>
            <person name="Araus A.J."/>
            <person name="Petzold A."/>
            <person name="Susuki M."/>
            <person name="Suzuki K.-i.T."/>
            <person name="Hayashi T."/>
            <person name="Toyoda A."/>
            <person name="Oliveira C."/>
            <person name="Osipova E."/>
            <person name="Leigh N.D."/>
            <person name="Simon A."/>
            <person name="Yun M.H."/>
        </authorList>
    </citation>
    <scope>NUCLEOTIDE SEQUENCE</scope>
    <source>
        <strain evidence="1">20211129_DDA</strain>
        <tissue evidence="1">Liver</tissue>
    </source>
</reference>